<dbReference type="WBParaSite" id="ALUE_0002281601-mRNA-1">
    <property type="protein sequence ID" value="ALUE_0002281601-mRNA-1"/>
    <property type="gene ID" value="ALUE_0002281601"/>
</dbReference>
<sequence length="32" mass="3904">MELYRMEANGLKDVLLNISFEYEFLNFLKKPH</sequence>
<protein>
    <submittedName>
        <fullName evidence="2">Uncharacterized protein</fullName>
    </submittedName>
</protein>
<dbReference type="Proteomes" id="UP000036681">
    <property type="component" value="Unplaced"/>
</dbReference>
<evidence type="ECO:0000313" key="2">
    <source>
        <dbReference type="WBParaSite" id="ALUE_0002281601-mRNA-1"/>
    </source>
</evidence>
<reference evidence="2" key="1">
    <citation type="submission" date="2017-02" db="UniProtKB">
        <authorList>
            <consortium name="WormBaseParasite"/>
        </authorList>
    </citation>
    <scope>IDENTIFICATION</scope>
</reference>
<keyword evidence="1" id="KW-1185">Reference proteome</keyword>
<evidence type="ECO:0000313" key="1">
    <source>
        <dbReference type="Proteomes" id="UP000036681"/>
    </source>
</evidence>
<dbReference type="AlphaFoldDB" id="A0A0M3IVN8"/>
<name>A0A0M3IVN8_ASCLU</name>
<organism evidence="1 2">
    <name type="scientific">Ascaris lumbricoides</name>
    <name type="common">Giant roundworm</name>
    <dbReference type="NCBI Taxonomy" id="6252"/>
    <lineage>
        <taxon>Eukaryota</taxon>
        <taxon>Metazoa</taxon>
        <taxon>Ecdysozoa</taxon>
        <taxon>Nematoda</taxon>
        <taxon>Chromadorea</taxon>
        <taxon>Rhabditida</taxon>
        <taxon>Spirurina</taxon>
        <taxon>Ascaridomorpha</taxon>
        <taxon>Ascaridoidea</taxon>
        <taxon>Ascarididae</taxon>
        <taxon>Ascaris</taxon>
    </lineage>
</organism>
<proteinExistence type="predicted"/>
<accession>A0A0M3IVN8</accession>